<dbReference type="Proteomes" id="UP001165121">
    <property type="component" value="Unassembled WGS sequence"/>
</dbReference>
<dbReference type="AlphaFoldDB" id="A0A9W7CS87"/>
<keyword evidence="2" id="KW-1185">Reference proteome</keyword>
<proteinExistence type="predicted"/>
<gene>
    <name evidence="1" type="ORF">Pfra01_001277400</name>
</gene>
<sequence length="111" mass="12646">MPHKKSYSAVRLTATKLHPNIVPTRLGESSCIELRCAQALNQGFNEFHWPSDTEQRQLMRYFWIVSNPSLQLCTYMTDLLAAHVVFHLDAVLQPVEDYPSMVAPAVWSRSG</sequence>
<comment type="caution">
    <text evidence="1">The sequence shown here is derived from an EMBL/GenBank/DDBJ whole genome shotgun (WGS) entry which is preliminary data.</text>
</comment>
<protein>
    <submittedName>
        <fullName evidence="1">Unnamed protein product</fullName>
    </submittedName>
</protein>
<reference evidence="1" key="1">
    <citation type="submission" date="2023-04" db="EMBL/GenBank/DDBJ databases">
        <title>Phytophthora fragariaefolia NBRC 109709.</title>
        <authorList>
            <person name="Ichikawa N."/>
            <person name="Sato H."/>
            <person name="Tonouchi N."/>
        </authorList>
    </citation>
    <scope>NUCLEOTIDE SEQUENCE</scope>
    <source>
        <strain evidence="1">NBRC 109709</strain>
    </source>
</reference>
<organism evidence="1 2">
    <name type="scientific">Phytophthora fragariaefolia</name>
    <dbReference type="NCBI Taxonomy" id="1490495"/>
    <lineage>
        <taxon>Eukaryota</taxon>
        <taxon>Sar</taxon>
        <taxon>Stramenopiles</taxon>
        <taxon>Oomycota</taxon>
        <taxon>Peronosporomycetes</taxon>
        <taxon>Peronosporales</taxon>
        <taxon>Peronosporaceae</taxon>
        <taxon>Phytophthora</taxon>
    </lineage>
</organism>
<name>A0A9W7CS87_9STRA</name>
<dbReference type="EMBL" id="BSXT01001294">
    <property type="protein sequence ID" value="GMF40972.1"/>
    <property type="molecule type" value="Genomic_DNA"/>
</dbReference>
<evidence type="ECO:0000313" key="1">
    <source>
        <dbReference type="EMBL" id="GMF40972.1"/>
    </source>
</evidence>
<accession>A0A9W7CS87</accession>
<evidence type="ECO:0000313" key="2">
    <source>
        <dbReference type="Proteomes" id="UP001165121"/>
    </source>
</evidence>